<feature type="region of interest" description="Disordered" evidence="1">
    <location>
        <begin position="26"/>
        <end position="70"/>
    </location>
</feature>
<dbReference type="EMBL" id="HBGZ01032955">
    <property type="protein sequence ID" value="CAD9631783.1"/>
    <property type="molecule type" value="Transcribed_RNA"/>
</dbReference>
<evidence type="ECO:0000313" key="3">
    <source>
        <dbReference type="EMBL" id="CAD9631784.1"/>
    </source>
</evidence>
<organism evidence="2">
    <name type="scientific">Skeletonema marinoi</name>
    <dbReference type="NCBI Taxonomy" id="267567"/>
    <lineage>
        <taxon>Eukaryota</taxon>
        <taxon>Sar</taxon>
        <taxon>Stramenopiles</taxon>
        <taxon>Ochrophyta</taxon>
        <taxon>Bacillariophyta</taxon>
        <taxon>Coscinodiscophyceae</taxon>
        <taxon>Thalassiosirophycidae</taxon>
        <taxon>Thalassiosirales</taxon>
        <taxon>Skeletonemataceae</taxon>
        <taxon>Skeletonema</taxon>
        <taxon>Skeletonema marinoi-dohrnii complex</taxon>
    </lineage>
</organism>
<accession>A0A6U3ZG61</accession>
<dbReference type="AlphaFoldDB" id="A0A6U3ZG61"/>
<reference evidence="2" key="1">
    <citation type="submission" date="2021-01" db="EMBL/GenBank/DDBJ databases">
        <authorList>
            <person name="Corre E."/>
            <person name="Pelletier E."/>
            <person name="Niang G."/>
            <person name="Scheremetjew M."/>
            <person name="Finn R."/>
            <person name="Kale V."/>
            <person name="Holt S."/>
            <person name="Cochrane G."/>
            <person name="Meng A."/>
            <person name="Brown T."/>
            <person name="Cohen L."/>
        </authorList>
    </citation>
    <scope>NUCLEOTIDE SEQUENCE</scope>
    <source>
        <strain evidence="2">SM1012Den-03</strain>
    </source>
</reference>
<sequence>MDDITLAPLLNAAALANHGIEQLIHHQPQPPPFAAVAAAGSDDEEPLAKKKAKKKPPNNNTINNNYLNHPDSDTHKLQTNQLLLDTASRIEDAISELQEYANLLAADGLKLQHRKNNSRSASAHNIRSSIVPLLQITANTLRDAGKCFAPYRGTERLQERNDIERRRKLMENLTTEDGAAETNTSDESKKKSPALIMIDDFIKRSNWSPPVEKSAASKSPTKRKRKSTASSATASAVTATFSMTLLQPRNGSTYTKSEAIAIARQHKNGKGRRQIIQAMIQKEFIPVNQRSLDRLIKKVEDGEIMLDDEWHVGVGRPSITYPAHMKPKPIDCNLTFDDLDTGDNRIVVEIENKKKRQKVDDEEVVMDGEVDDDNSVEGDAKQQYRYVTSEKTPPLVPKKKKWDVNPKVVAFEIPPPRDGSKLYKKTEFVEVIKTFVPSNQHHIAMRAMMHRGYVGSTPKRSLKALWEKAEKGEPIYDTEWTSGRRGRPPIVSPDEINDIVERIKQEDLRIHDVNDVNQLLVQVLLKRGVVDETKLTMSDKTVADYFTVLKSKLSPMYWKKLDDDDDDGE</sequence>
<gene>
    <name evidence="2" type="ORF">SMAR0320_LOCUS23580</name>
    <name evidence="3" type="ORF">SMAR0320_LOCUS23581</name>
</gene>
<protein>
    <submittedName>
        <fullName evidence="2">Uncharacterized protein</fullName>
    </submittedName>
</protein>
<name>A0A6U3ZG61_9STRA</name>
<evidence type="ECO:0000313" key="2">
    <source>
        <dbReference type="EMBL" id="CAD9631783.1"/>
    </source>
</evidence>
<dbReference type="EMBL" id="HBGZ01032956">
    <property type="protein sequence ID" value="CAD9631784.1"/>
    <property type="molecule type" value="Transcribed_RNA"/>
</dbReference>
<feature type="region of interest" description="Disordered" evidence="1">
    <location>
        <begin position="171"/>
        <end position="190"/>
    </location>
</feature>
<evidence type="ECO:0000256" key="1">
    <source>
        <dbReference type="SAM" id="MobiDB-lite"/>
    </source>
</evidence>
<feature type="region of interest" description="Disordered" evidence="1">
    <location>
        <begin position="208"/>
        <end position="233"/>
    </location>
</feature>
<proteinExistence type="predicted"/>